<keyword evidence="4" id="KW-0479">Metal-binding</keyword>
<dbReference type="Pfam" id="PF02298">
    <property type="entry name" value="Cu_bind_like"/>
    <property type="match status" value="1"/>
</dbReference>
<dbReference type="FunFam" id="2.60.40.420:FF:000067">
    <property type="entry name" value="Cupredoxin superfamily protein"/>
    <property type="match status" value="1"/>
</dbReference>
<dbReference type="GO" id="GO:0046872">
    <property type="term" value="F:metal ion binding"/>
    <property type="evidence" value="ECO:0007669"/>
    <property type="project" value="UniProtKB-KW"/>
</dbReference>
<proteinExistence type="predicted"/>
<keyword evidence="9 12" id="KW-0472">Membrane</keyword>
<evidence type="ECO:0000256" key="4">
    <source>
        <dbReference type="ARBA" id="ARBA00022723"/>
    </source>
</evidence>
<evidence type="ECO:0000256" key="9">
    <source>
        <dbReference type="ARBA" id="ARBA00023136"/>
    </source>
</evidence>
<name>A0A7J6I8U5_CANSA</name>
<evidence type="ECO:0000256" key="3">
    <source>
        <dbReference type="ARBA" id="ARBA00022692"/>
    </source>
</evidence>
<evidence type="ECO:0000256" key="2">
    <source>
        <dbReference type="ARBA" id="ARBA00022448"/>
    </source>
</evidence>
<evidence type="ECO:0000256" key="12">
    <source>
        <dbReference type="SAM" id="Phobius"/>
    </source>
</evidence>
<dbReference type="OrthoDB" id="687943at2759"/>
<protein>
    <recommendedName>
        <fullName evidence="13">Phytocyanin domain-containing protein</fullName>
    </recommendedName>
</protein>
<keyword evidence="2" id="KW-0813">Transport</keyword>
<reference evidence="14 15" key="1">
    <citation type="journal article" date="2020" name="bioRxiv">
        <title>Sequence and annotation of 42 cannabis genomes reveals extensive copy number variation in cannabinoid synthesis and pathogen resistance genes.</title>
        <authorList>
            <person name="Mckernan K.J."/>
            <person name="Helbert Y."/>
            <person name="Kane L.T."/>
            <person name="Ebling H."/>
            <person name="Zhang L."/>
            <person name="Liu B."/>
            <person name="Eaton Z."/>
            <person name="Mclaughlin S."/>
            <person name="Kingan S."/>
            <person name="Baybayan P."/>
            <person name="Concepcion G."/>
            <person name="Jordan M."/>
            <person name="Riva A."/>
            <person name="Barbazuk W."/>
            <person name="Harkins T."/>
        </authorList>
    </citation>
    <scope>NUCLEOTIDE SEQUENCE [LARGE SCALE GENOMIC DNA]</scope>
    <source>
        <strain evidence="15">cv. Jamaican Lion 4</strain>
        <tissue evidence="14">Leaf</tissue>
    </source>
</reference>
<dbReference type="Proteomes" id="UP000583929">
    <property type="component" value="Unassembled WGS sequence"/>
</dbReference>
<evidence type="ECO:0000313" key="14">
    <source>
        <dbReference type="EMBL" id="KAF4403973.1"/>
    </source>
</evidence>
<feature type="transmembrane region" description="Helical" evidence="12">
    <location>
        <begin position="6"/>
        <end position="31"/>
    </location>
</feature>
<dbReference type="SUPFAM" id="SSF49503">
    <property type="entry name" value="Cupredoxins"/>
    <property type="match status" value="1"/>
</dbReference>
<keyword evidence="5" id="KW-0732">Signal</keyword>
<dbReference type="PROSITE" id="PS51485">
    <property type="entry name" value="PHYTOCYANIN"/>
    <property type="match status" value="1"/>
</dbReference>
<gene>
    <name evidence="14" type="ORF">G4B88_014429</name>
</gene>
<keyword evidence="6" id="KW-0249">Electron transport</keyword>
<dbReference type="EMBL" id="JAATIQ010000002">
    <property type="protein sequence ID" value="KAF4403973.1"/>
    <property type="molecule type" value="Genomic_DNA"/>
</dbReference>
<dbReference type="AlphaFoldDB" id="A0A7J6I8U5"/>
<evidence type="ECO:0000313" key="15">
    <source>
        <dbReference type="Proteomes" id="UP000583929"/>
    </source>
</evidence>
<keyword evidence="3 12" id="KW-0812">Transmembrane</keyword>
<dbReference type="InterPro" id="IPR008972">
    <property type="entry name" value="Cupredoxin"/>
</dbReference>
<evidence type="ECO:0000256" key="8">
    <source>
        <dbReference type="ARBA" id="ARBA00023008"/>
    </source>
</evidence>
<keyword evidence="11" id="KW-0325">Glycoprotein</keyword>
<dbReference type="GO" id="GO:0009610">
    <property type="term" value="P:response to symbiotic fungus"/>
    <property type="evidence" value="ECO:0007669"/>
    <property type="project" value="UniProtKB-ARBA"/>
</dbReference>
<feature type="domain" description="Phytocyanin" evidence="13">
    <location>
        <begin position="27"/>
        <end position="127"/>
    </location>
</feature>
<keyword evidence="10" id="KW-1015">Disulfide bond</keyword>
<evidence type="ECO:0000256" key="10">
    <source>
        <dbReference type="ARBA" id="ARBA00023157"/>
    </source>
</evidence>
<dbReference type="GO" id="GO:0005886">
    <property type="term" value="C:plasma membrane"/>
    <property type="evidence" value="ECO:0007669"/>
    <property type="project" value="TreeGrafter"/>
</dbReference>
<dbReference type="PANTHER" id="PTHR33021:SF533">
    <property type="entry name" value="PHYTOCYANIN DOMAIN-CONTAINING PROTEIN"/>
    <property type="match status" value="1"/>
</dbReference>
<evidence type="ECO:0000256" key="6">
    <source>
        <dbReference type="ARBA" id="ARBA00022982"/>
    </source>
</evidence>
<evidence type="ECO:0000256" key="11">
    <source>
        <dbReference type="ARBA" id="ARBA00023180"/>
    </source>
</evidence>
<organism evidence="14 15">
    <name type="scientific">Cannabis sativa</name>
    <name type="common">Hemp</name>
    <name type="synonym">Marijuana</name>
    <dbReference type="NCBI Taxonomy" id="3483"/>
    <lineage>
        <taxon>Eukaryota</taxon>
        <taxon>Viridiplantae</taxon>
        <taxon>Streptophyta</taxon>
        <taxon>Embryophyta</taxon>
        <taxon>Tracheophyta</taxon>
        <taxon>Spermatophyta</taxon>
        <taxon>Magnoliopsida</taxon>
        <taxon>eudicotyledons</taxon>
        <taxon>Gunneridae</taxon>
        <taxon>Pentapetalae</taxon>
        <taxon>rosids</taxon>
        <taxon>fabids</taxon>
        <taxon>Rosales</taxon>
        <taxon>Cannabaceae</taxon>
        <taxon>Cannabis</taxon>
    </lineage>
</organism>
<keyword evidence="15" id="KW-1185">Reference proteome</keyword>
<evidence type="ECO:0000256" key="7">
    <source>
        <dbReference type="ARBA" id="ARBA00022989"/>
    </source>
</evidence>
<evidence type="ECO:0000256" key="1">
    <source>
        <dbReference type="ARBA" id="ARBA00004479"/>
    </source>
</evidence>
<evidence type="ECO:0000259" key="13">
    <source>
        <dbReference type="PROSITE" id="PS51485"/>
    </source>
</evidence>
<keyword evidence="8" id="KW-0186">Copper</keyword>
<dbReference type="InterPro" id="IPR003245">
    <property type="entry name" value="Phytocyanin_dom"/>
</dbReference>
<accession>A0A7J6I8U5</accession>
<dbReference type="InterPro" id="IPR039391">
    <property type="entry name" value="Phytocyanin-like"/>
</dbReference>
<evidence type="ECO:0000256" key="5">
    <source>
        <dbReference type="ARBA" id="ARBA00022729"/>
    </source>
</evidence>
<dbReference type="Gene3D" id="2.60.40.420">
    <property type="entry name" value="Cupredoxins - blue copper proteins"/>
    <property type="match status" value="1"/>
</dbReference>
<keyword evidence="7 12" id="KW-1133">Transmembrane helix</keyword>
<sequence>MGSSKFIIIFINIAIIAISLVPSISAVDYIVGDEAGWTTNFDYQAWAQDKMFFVGDTLAFNYPAGEHNVFKVNGTDFRQCSTPLGSVPLTSGNDVITLATPGRKWYLCGVSQHCSLGGQKLSLYVIDQFAWSPMYPPTPAPLPFPGDI</sequence>
<dbReference type="PANTHER" id="PTHR33021">
    <property type="entry name" value="BLUE COPPER PROTEIN"/>
    <property type="match status" value="1"/>
</dbReference>
<dbReference type="GO" id="GO:0009055">
    <property type="term" value="F:electron transfer activity"/>
    <property type="evidence" value="ECO:0007669"/>
    <property type="project" value="InterPro"/>
</dbReference>
<dbReference type="CDD" id="cd04216">
    <property type="entry name" value="Phytocyanin"/>
    <property type="match status" value="1"/>
</dbReference>
<comment type="caution">
    <text evidence="14">The sequence shown here is derived from an EMBL/GenBank/DDBJ whole genome shotgun (WGS) entry which is preliminary data.</text>
</comment>
<comment type="subcellular location">
    <subcellularLocation>
        <location evidence="1">Membrane</location>
        <topology evidence="1">Single-pass type I membrane protein</topology>
    </subcellularLocation>
</comment>